<evidence type="ECO:0000313" key="10">
    <source>
        <dbReference type="Proteomes" id="UP001344447"/>
    </source>
</evidence>
<keyword evidence="1" id="KW-0677">Repeat</keyword>
<accession>A0AAN7TYJ2</accession>
<proteinExistence type="predicted"/>
<dbReference type="AlphaFoldDB" id="A0AAN7TYJ2"/>
<dbReference type="Pfam" id="PF13921">
    <property type="entry name" value="Myb_DNA-bind_6"/>
    <property type="match status" value="1"/>
</dbReference>
<evidence type="ECO:0000313" key="9">
    <source>
        <dbReference type="EMBL" id="KAK5582224.1"/>
    </source>
</evidence>
<dbReference type="InterPro" id="IPR017930">
    <property type="entry name" value="Myb_dom"/>
</dbReference>
<keyword evidence="2" id="KW-0805">Transcription regulation</keyword>
<evidence type="ECO:0000256" key="4">
    <source>
        <dbReference type="ARBA" id="ARBA00023163"/>
    </source>
</evidence>
<dbReference type="SMART" id="SM00717">
    <property type="entry name" value="SANT"/>
    <property type="match status" value="3"/>
</dbReference>
<dbReference type="GO" id="GO:0000978">
    <property type="term" value="F:RNA polymerase II cis-regulatory region sequence-specific DNA binding"/>
    <property type="evidence" value="ECO:0007669"/>
    <property type="project" value="TreeGrafter"/>
</dbReference>
<dbReference type="EMBL" id="JAVFKY010000001">
    <property type="protein sequence ID" value="KAK5582224.1"/>
    <property type="molecule type" value="Genomic_DNA"/>
</dbReference>
<gene>
    <name evidence="9" type="ORF">RB653_003807</name>
</gene>
<name>A0AAN7TYJ2_9MYCE</name>
<evidence type="ECO:0000256" key="3">
    <source>
        <dbReference type="ARBA" id="ARBA00023125"/>
    </source>
</evidence>
<dbReference type="PANTHER" id="PTHR46621:SF1">
    <property type="entry name" value="SNRNA-ACTIVATING PROTEIN COMPLEX SUBUNIT 4"/>
    <property type="match status" value="1"/>
</dbReference>
<feature type="domain" description="HTH myb-type" evidence="8">
    <location>
        <begin position="396"/>
        <end position="445"/>
    </location>
</feature>
<dbReference type="CDD" id="cd00167">
    <property type="entry name" value="SANT"/>
    <property type="match status" value="2"/>
</dbReference>
<dbReference type="GO" id="GO:0042795">
    <property type="term" value="P:snRNA transcription by RNA polymerase II"/>
    <property type="evidence" value="ECO:0007669"/>
    <property type="project" value="TreeGrafter"/>
</dbReference>
<keyword evidence="4" id="KW-0804">Transcription</keyword>
<feature type="region of interest" description="Disordered" evidence="6">
    <location>
        <begin position="192"/>
        <end position="214"/>
    </location>
</feature>
<dbReference type="FunFam" id="1.10.10.60:FF:000563">
    <property type="entry name" value="Putative myb transcription factor"/>
    <property type="match status" value="1"/>
</dbReference>
<organism evidence="9 10">
    <name type="scientific">Dictyostelium firmibasis</name>
    <dbReference type="NCBI Taxonomy" id="79012"/>
    <lineage>
        <taxon>Eukaryota</taxon>
        <taxon>Amoebozoa</taxon>
        <taxon>Evosea</taxon>
        <taxon>Eumycetozoa</taxon>
        <taxon>Dictyostelia</taxon>
        <taxon>Dictyosteliales</taxon>
        <taxon>Dictyosteliaceae</taxon>
        <taxon>Dictyostelium</taxon>
    </lineage>
</organism>
<dbReference type="PANTHER" id="PTHR46621">
    <property type="entry name" value="SNRNA-ACTIVATING PROTEIN COMPLEX SUBUNIT 4"/>
    <property type="match status" value="1"/>
</dbReference>
<dbReference type="GO" id="GO:0042796">
    <property type="term" value="P:snRNA transcription by RNA polymerase III"/>
    <property type="evidence" value="ECO:0007669"/>
    <property type="project" value="TreeGrafter"/>
</dbReference>
<dbReference type="InterPro" id="IPR009057">
    <property type="entry name" value="Homeodomain-like_sf"/>
</dbReference>
<reference evidence="9 10" key="1">
    <citation type="submission" date="2023-11" db="EMBL/GenBank/DDBJ databases">
        <title>Dfirmibasis_genome.</title>
        <authorList>
            <person name="Edelbroek B."/>
            <person name="Kjellin J."/>
            <person name="Jerlstrom-Hultqvist J."/>
            <person name="Soderbom F."/>
        </authorList>
    </citation>
    <scope>NUCLEOTIDE SEQUENCE [LARGE SCALE GENOMIC DNA]</scope>
    <source>
        <strain evidence="9 10">TNS-C-14</strain>
    </source>
</reference>
<dbReference type="InterPro" id="IPR001005">
    <property type="entry name" value="SANT/Myb"/>
</dbReference>
<evidence type="ECO:0000259" key="7">
    <source>
        <dbReference type="PROSITE" id="PS50090"/>
    </source>
</evidence>
<dbReference type="Gene3D" id="1.10.10.60">
    <property type="entry name" value="Homeodomain-like"/>
    <property type="match status" value="2"/>
</dbReference>
<comment type="caution">
    <text evidence="9">The sequence shown here is derived from an EMBL/GenBank/DDBJ whole genome shotgun (WGS) entry which is preliminary data.</text>
</comment>
<dbReference type="GO" id="GO:0019185">
    <property type="term" value="C:snRNA-activating protein complex"/>
    <property type="evidence" value="ECO:0007669"/>
    <property type="project" value="TreeGrafter"/>
</dbReference>
<evidence type="ECO:0000256" key="5">
    <source>
        <dbReference type="ARBA" id="ARBA00023242"/>
    </source>
</evidence>
<sequence length="557" mass="63724">MIAMSNQNTLNSSNNNIYISSGNNYLIQTVPSMSETFDHMIETPQNEYISIQNQQNSNNHSPNQFYNNQYQQQQHQHQQYNYQSDFNKPQSFCEINSQNDFQNSYQDQYQHQLSPPDIVGSYVNSYSSNIIQNNQQLPSMITSPNLPLPPSPPLLNNNENNNLSNIATIQYVNSKKRPLDSSSSIYFLQNPSSSSSSSSQCPNSPNSISSSPTTSTNYGYPTFRVISSSQPPSPQIMLSSSTSISASVSNSSSFYNNNEASDEEMEEQFKEYLSPTITNLIDSNHRENILNLVNDYLYEELPLKSLLMEIREIQYQIGNGQNQSLLNNLLELFLILDNSSNVMVNFLKENGIEDSEMTIDQKKLSIILNDFENGLRGKDKTIKKSTSRGLRNPPNKWTKEESSKLITLVHENGDKQWKKIALQIGGGKTGAQCAQHWKRVLCPAIRKGSWDEEEEAKLFLLVEKHGQSWKNVASEIRTRTDIQCRYQYFKSCMSREVPWTPKEDEILQKKVIENKQDSSKEIGWMDLSKSMARARQTKIPRTALECKIRFYFLNTQL</sequence>
<evidence type="ECO:0000256" key="6">
    <source>
        <dbReference type="SAM" id="MobiDB-lite"/>
    </source>
</evidence>
<feature type="domain" description="Myb-like" evidence="7">
    <location>
        <begin position="395"/>
        <end position="441"/>
    </location>
</feature>
<evidence type="ECO:0000256" key="1">
    <source>
        <dbReference type="ARBA" id="ARBA00022737"/>
    </source>
</evidence>
<evidence type="ECO:0008006" key="11">
    <source>
        <dbReference type="Google" id="ProtNLM"/>
    </source>
</evidence>
<dbReference type="FunFam" id="1.10.10.60:FF:000697">
    <property type="entry name" value="Myb transcription factor"/>
    <property type="match status" value="1"/>
</dbReference>
<evidence type="ECO:0000259" key="8">
    <source>
        <dbReference type="PROSITE" id="PS51294"/>
    </source>
</evidence>
<evidence type="ECO:0000256" key="2">
    <source>
        <dbReference type="ARBA" id="ARBA00023015"/>
    </source>
</evidence>
<feature type="domain" description="Myb-like" evidence="7">
    <location>
        <begin position="442"/>
        <end position="488"/>
    </location>
</feature>
<dbReference type="InterPro" id="IPR051575">
    <property type="entry name" value="Myb-like_DNA-bd"/>
</dbReference>
<dbReference type="GO" id="GO:0001006">
    <property type="term" value="F:RNA polymerase III type 3 promoter sequence-specific DNA binding"/>
    <property type="evidence" value="ECO:0007669"/>
    <property type="project" value="TreeGrafter"/>
</dbReference>
<dbReference type="PROSITE" id="PS50090">
    <property type="entry name" value="MYB_LIKE"/>
    <property type="match status" value="2"/>
</dbReference>
<keyword evidence="10" id="KW-1185">Reference proteome</keyword>
<dbReference type="Proteomes" id="UP001344447">
    <property type="component" value="Unassembled WGS sequence"/>
</dbReference>
<keyword evidence="3" id="KW-0238">DNA-binding</keyword>
<keyword evidence="5" id="KW-0539">Nucleus</keyword>
<dbReference type="PROSITE" id="PS51294">
    <property type="entry name" value="HTH_MYB"/>
    <property type="match status" value="2"/>
</dbReference>
<dbReference type="SUPFAM" id="SSF46689">
    <property type="entry name" value="Homeodomain-like"/>
    <property type="match status" value="1"/>
</dbReference>
<protein>
    <recommendedName>
        <fullName evidence="11">Myb transcription factor</fullName>
    </recommendedName>
</protein>
<feature type="domain" description="HTH myb-type" evidence="8">
    <location>
        <begin position="446"/>
        <end position="497"/>
    </location>
</feature>